<dbReference type="AlphaFoldDB" id="A0A3M7RVY3"/>
<dbReference type="EMBL" id="REGN01002541">
    <property type="protein sequence ID" value="RNA27457.1"/>
    <property type="molecule type" value="Genomic_DNA"/>
</dbReference>
<keyword evidence="2" id="KW-1185">Reference proteome</keyword>
<accession>A0A3M7RVY3</accession>
<evidence type="ECO:0000313" key="2">
    <source>
        <dbReference type="Proteomes" id="UP000276133"/>
    </source>
</evidence>
<dbReference type="Proteomes" id="UP000276133">
    <property type="component" value="Unassembled WGS sequence"/>
</dbReference>
<organism evidence="1 2">
    <name type="scientific">Brachionus plicatilis</name>
    <name type="common">Marine rotifer</name>
    <name type="synonym">Brachionus muelleri</name>
    <dbReference type="NCBI Taxonomy" id="10195"/>
    <lineage>
        <taxon>Eukaryota</taxon>
        <taxon>Metazoa</taxon>
        <taxon>Spiralia</taxon>
        <taxon>Gnathifera</taxon>
        <taxon>Rotifera</taxon>
        <taxon>Eurotatoria</taxon>
        <taxon>Monogononta</taxon>
        <taxon>Pseudotrocha</taxon>
        <taxon>Ploima</taxon>
        <taxon>Brachionidae</taxon>
        <taxon>Brachionus</taxon>
    </lineage>
</organism>
<name>A0A3M7RVY3_BRAPC</name>
<sequence length="123" mass="14674">MLSFHDDRDRIASDFFDNHQKMERLEKCMGDVNWTGSGKSIGCMYSFKITCSISLLRLVAESNSCWNDLLRFFEAFFSPFYLTLFTVPLRYDEFTIFYILEFRIFQINKKSFVSEVNYCIMQI</sequence>
<protein>
    <submittedName>
        <fullName evidence="1">Uncharacterized protein</fullName>
    </submittedName>
</protein>
<proteinExistence type="predicted"/>
<reference evidence="1 2" key="1">
    <citation type="journal article" date="2018" name="Sci. Rep.">
        <title>Genomic signatures of local adaptation to the degree of environmental predictability in rotifers.</title>
        <authorList>
            <person name="Franch-Gras L."/>
            <person name="Hahn C."/>
            <person name="Garcia-Roger E.M."/>
            <person name="Carmona M.J."/>
            <person name="Serra M."/>
            <person name="Gomez A."/>
        </authorList>
    </citation>
    <scope>NUCLEOTIDE SEQUENCE [LARGE SCALE GENOMIC DNA]</scope>
    <source>
        <strain evidence="1">HYR1</strain>
    </source>
</reference>
<gene>
    <name evidence="1" type="ORF">BpHYR1_010866</name>
</gene>
<comment type="caution">
    <text evidence="1">The sequence shown here is derived from an EMBL/GenBank/DDBJ whole genome shotgun (WGS) entry which is preliminary data.</text>
</comment>
<evidence type="ECO:0000313" key="1">
    <source>
        <dbReference type="EMBL" id="RNA27457.1"/>
    </source>
</evidence>